<dbReference type="InterPro" id="IPR000843">
    <property type="entry name" value="HTH_LacI"/>
</dbReference>
<proteinExistence type="predicted"/>
<evidence type="ECO:0000256" key="1">
    <source>
        <dbReference type="ARBA" id="ARBA00023015"/>
    </source>
</evidence>
<dbReference type="Gene3D" id="1.10.260.40">
    <property type="entry name" value="lambda repressor-like DNA-binding domains"/>
    <property type="match status" value="1"/>
</dbReference>
<dbReference type="CDD" id="cd01544">
    <property type="entry name" value="PBP1_GalR"/>
    <property type="match status" value="1"/>
</dbReference>
<evidence type="ECO:0000256" key="3">
    <source>
        <dbReference type="ARBA" id="ARBA00023163"/>
    </source>
</evidence>
<dbReference type="Pfam" id="PF00356">
    <property type="entry name" value="LacI"/>
    <property type="match status" value="1"/>
</dbReference>
<dbReference type="GO" id="GO:0000976">
    <property type="term" value="F:transcription cis-regulatory region binding"/>
    <property type="evidence" value="ECO:0007669"/>
    <property type="project" value="TreeGrafter"/>
</dbReference>
<dbReference type="PANTHER" id="PTHR30146">
    <property type="entry name" value="LACI-RELATED TRANSCRIPTIONAL REPRESSOR"/>
    <property type="match status" value="1"/>
</dbReference>
<evidence type="ECO:0000313" key="6">
    <source>
        <dbReference type="Proteomes" id="UP000004014"/>
    </source>
</evidence>
<dbReference type="PROSITE" id="PS00356">
    <property type="entry name" value="HTH_LACI_1"/>
    <property type="match status" value="1"/>
</dbReference>
<gene>
    <name evidence="5" type="ORF">SSUR61_0461</name>
</gene>
<dbReference type="CDD" id="cd01392">
    <property type="entry name" value="HTH_LacI"/>
    <property type="match status" value="1"/>
</dbReference>
<accession>A0AA87FAJ6</accession>
<feature type="domain" description="HTH lacI-type" evidence="4">
    <location>
        <begin position="2"/>
        <end position="58"/>
    </location>
</feature>
<dbReference type="SMART" id="SM00354">
    <property type="entry name" value="HTH_LACI"/>
    <property type="match status" value="1"/>
</dbReference>
<evidence type="ECO:0000313" key="5">
    <source>
        <dbReference type="EMBL" id="EHC03619.1"/>
    </source>
</evidence>
<keyword evidence="3" id="KW-0804">Transcription</keyword>
<comment type="caution">
    <text evidence="5">The sequence shown here is derived from an EMBL/GenBank/DDBJ whole genome shotgun (WGS) entry which is preliminary data.</text>
</comment>
<dbReference type="InterPro" id="IPR010982">
    <property type="entry name" value="Lambda_DNA-bd_dom_sf"/>
</dbReference>
<dbReference type="PROSITE" id="PS50932">
    <property type="entry name" value="HTH_LACI_2"/>
    <property type="match status" value="1"/>
</dbReference>
<dbReference type="SUPFAM" id="SSF47413">
    <property type="entry name" value="lambda repressor-like DNA-binding domains"/>
    <property type="match status" value="1"/>
</dbReference>
<name>A0AA87FAJ6_STRSU</name>
<dbReference type="AlphaFoldDB" id="A0AA87FAJ6"/>
<dbReference type="Pfam" id="PF13377">
    <property type="entry name" value="Peripla_BP_3"/>
    <property type="match status" value="1"/>
</dbReference>
<protein>
    <submittedName>
        <fullName evidence="5">Galactose operon repressor</fullName>
    </submittedName>
</protein>
<dbReference type="InterPro" id="IPR028082">
    <property type="entry name" value="Peripla_BP_I"/>
</dbReference>
<organism evidence="5 6">
    <name type="scientific">Streptococcus suis R61</name>
    <dbReference type="NCBI Taxonomy" id="996306"/>
    <lineage>
        <taxon>Bacteria</taxon>
        <taxon>Bacillati</taxon>
        <taxon>Bacillota</taxon>
        <taxon>Bacilli</taxon>
        <taxon>Lactobacillales</taxon>
        <taxon>Streptococcaceae</taxon>
        <taxon>Streptococcus</taxon>
    </lineage>
</organism>
<keyword evidence="2" id="KW-0238">DNA-binding</keyword>
<dbReference type="EMBL" id="AEYY01000010">
    <property type="protein sequence ID" value="EHC03619.1"/>
    <property type="molecule type" value="Genomic_DNA"/>
</dbReference>
<dbReference type="GO" id="GO:0003700">
    <property type="term" value="F:DNA-binding transcription factor activity"/>
    <property type="evidence" value="ECO:0007669"/>
    <property type="project" value="TreeGrafter"/>
</dbReference>
<dbReference type="Proteomes" id="UP000004014">
    <property type="component" value="Unassembled WGS sequence"/>
</dbReference>
<dbReference type="PANTHER" id="PTHR30146:SF149">
    <property type="entry name" value="HTH-TYPE TRANSCRIPTIONAL REGULATOR EBGR"/>
    <property type="match status" value="1"/>
</dbReference>
<dbReference type="SUPFAM" id="SSF53822">
    <property type="entry name" value="Periplasmic binding protein-like I"/>
    <property type="match status" value="1"/>
</dbReference>
<evidence type="ECO:0000259" key="4">
    <source>
        <dbReference type="PROSITE" id="PS50932"/>
    </source>
</evidence>
<evidence type="ECO:0000256" key="2">
    <source>
        <dbReference type="ARBA" id="ARBA00023125"/>
    </source>
</evidence>
<dbReference type="RefSeq" id="WP_002940157.1">
    <property type="nucleotide sequence ID" value="NZ_AEYY01000010.1"/>
</dbReference>
<dbReference type="Gene3D" id="3.40.50.2300">
    <property type="match status" value="2"/>
</dbReference>
<sequence>MVTIKEIADKSGVSTSTVSRILNSDESLKVSSKTRSRVLEIAEKLNYKKIPFTKQSKGVIAITNWYTKEMSVTDLYFRSIRWGAETTLKSAGYNIKRYIFNEELPDSQEVDGIIAIGYYDKQELNKLKKIGKPLVIINQNTLSEGISSVSADYQQPVIEIIDYFSNQGHQAIGLIAASNKNEGEDPRYSAFINEMSNRKLLDTDYIFWGNYSIESGYQAMKNAITVLGEKLPTAFFCISDTMAIGALRALSENNIAVPERVSLIGFGDLEVGKYFSPSLSTVSLATRQMGMYGALTLQNIISGAQTHATHLITSTSLIYRESS</sequence>
<dbReference type="PRINTS" id="PR00036">
    <property type="entry name" value="HTHLACI"/>
</dbReference>
<reference evidence="5 6" key="1">
    <citation type="submission" date="2011-03" db="EMBL/GenBank/DDBJ databases">
        <title>Deep-sequencing identification of multiple resistance mechanism for the high antibiotic-resistance strain Streptococcus suis R61.</title>
        <authorList>
            <person name="Hu P."/>
            <person name="Yang M."/>
            <person name="Jin M."/>
            <person name="Xiao J."/>
        </authorList>
    </citation>
    <scope>NUCLEOTIDE SEQUENCE [LARGE SCALE GENOMIC DNA]</scope>
    <source>
        <strain evidence="5 6">R61</strain>
    </source>
</reference>
<keyword evidence="1" id="KW-0805">Transcription regulation</keyword>
<dbReference type="InterPro" id="IPR046335">
    <property type="entry name" value="LacI/GalR-like_sensor"/>
</dbReference>